<name>A0A8T2SBA2_CERRI</name>
<gene>
    <name evidence="2" type="ORF">KP509_21G043300</name>
</gene>
<protein>
    <submittedName>
        <fullName evidence="2">Uncharacterized protein</fullName>
    </submittedName>
</protein>
<keyword evidence="1" id="KW-0812">Transmembrane</keyword>
<dbReference type="Proteomes" id="UP000825935">
    <property type="component" value="Chromosome 21"/>
</dbReference>
<proteinExistence type="predicted"/>
<organism evidence="2 3">
    <name type="scientific">Ceratopteris richardii</name>
    <name type="common">Triangle waterfern</name>
    <dbReference type="NCBI Taxonomy" id="49495"/>
    <lineage>
        <taxon>Eukaryota</taxon>
        <taxon>Viridiplantae</taxon>
        <taxon>Streptophyta</taxon>
        <taxon>Embryophyta</taxon>
        <taxon>Tracheophyta</taxon>
        <taxon>Polypodiopsida</taxon>
        <taxon>Polypodiidae</taxon>
        <taxon>Polypodiales</taxon>
        <taxon>Pteridineae</taxon>
        <taxon>Pteridaceae</taxon>
        <taxon>Parkerioideae</taxon>
        <taxon>Ceratopteris</taxon>
    </lineage>
</organism>
<evidence type="ECO:0000313" key="3">
    <source>
        <dbReference type="Proteomes" id="UP000825935"/>
    </source>
</evidence>
<dbReference type="EMBL" id="CM035426">
    <property type="protein sequence ID" value="KAH7315290.1"/>
    <property type="molecule type" value="Genomic_DNA"/>
</dbReference>
<accession>A0A8T2SBA2</accession>
<reference evidence="2" key="1">
    <citation type="submission" date="2021-08" db="EMBL/GenBank/DDBJ databases">
        <title>WGS assembly of Ceratopteris richardii.</title>
        <authorList>
            <person name="Marchant D.B."/>
            <person name="Chen G."/>
            <person name="Jenkins J."/>
            <person name="Shu S."/>
            <person name="Leebens-Mack J."/>
            <person name="Grimwood J."/>
            <person name="Schmutz J."/>
            <person name="Soltis P."/>
            <person name="Soltis D."/>
            <person name="Chen Z.-H."/>
        </authorList>
    </citation>
    <scope>NUCLEOTIDE SEQUENCE</scope>
    <source>
        <strain evidence="2">Whitten #5841</strain>
        <tissue evidence="2">Leaf</tissue>
    </source>
</reference>
<sequence>MHVWRLSSLMRFFSCDNDALLDLLTVKCRVFLSRQVTHDVLHASAPPLSGTTSAPMDIAKGYALSSFFREQTRSKEASLPFCLFHTSIEWNTEAGRMLYFCWFPNIIGTLKKYSTVLIPLILVLPHVQMICAILIMKLNSVLDIRLLAVECNFVIIAFRR</sequence>
<dbReference type="AlphaFoldDB" id="A0A8T2SBA2"/>
<keyword evidence="1" id="KW-0472">Membrane</keyword>
<feature type="transmembrane region" description="Helical" evidence="1">
    <location>
        <begin position="116"/>
        <end position="136"/>
    </location>
</feature>
<comment type="caution">
    <text evidence="2">The sequence shown here is derived from an EMBL/GenBank/DDBJ whole genome shotgun (WGS) entry which is preliminary data.</text>
</comment>
<evidence type="ECO:0000256" key="1">
    <source>
        <dbReference type="SAM" id="Phobius"/>
    </source>
</evidence>
<keyword evidence="1" id="KW-1133">Transmembrane helix</keyword>
<keyword evidence="3" id="KW-1185">Reference proteome</keyword>
<evidence type="ECO:0000313" key="2">
    <source>
        <dbReference type="EMBL" id="KAH7315290.1"/>
    </source>
</evidence>